<organism evidence="3 4">
    <name type="scientific">Tistrella mobilis</name>
    <dbReference type="NCBI Taxonomy" id="171437"/>
    <lineage>
        <taxon>Bacteria</taxon>
        <taxon>Pseudomonadati</taxon>
        <taxon>Pseudomonadota</taxon>
        <taxon>Alphaproteobacteria</taxon>
        <taxon>Geminicoccales</taxon>
        <taxon>Geminicoccaceae</taxon>
        <taxon>Tistrella</taxon>
    </lineage>
</organism>
<evidence type="ECO:0000313" key="3">
    <source>
        <dbReference type="EMBL" id="KYO51669.1"/>
    </source>
</evidence>
<sequence length="117" mass="12906">MIVFLRWLCLIFGTVILSSALFLWIVSTYVLGMLPDVSGLPWIPELRMPSLVSLVLTGLAFLGAGLLLCRVPARPRNRLSSTLPPQSARPFTPLPPLKAGRSRQLRSGRGKGRLDRL</sequence>
<dbReference type="AlphaFoldDB" id="A0A161Q2B9"/>
<keyword evidence="2" id="KW-1133">Transmembrane helix</keyword>
<name>A0A161Q2B9_9PROT</name>
<gene>
    <name evidence="3" type="ORF">AUP44_01010</name>
</gene>
<evidence type="ECO:0000256" key="2">
    <source>
        <dbReference type="SAM" id="Phobius"/>
    </source>
</evidence>
<comment type="caution">
    <text evidence="3">The sequence shown here is derived from an EMBL/GenBank/DDBJ whole genome shotgun (WGS) entry which is preliminary data.</text>
</comment>
<keyword evidence="2" id="KW-0472">Membrane</keyword>
<evidence type="ECO:0000256" key="1">
    <source>
        <dbReference type="SAM" id="MobiDB-lite"/>
    </source>
</evidence>
<evidence type="ECO:0000313" key="4">
    <source>
        <dbReference type="Proteomes" id="UP000075787"/>
    </source>
</evidence>
<accession>A0A161Q2B9</accession>
<dbReference type="EMBL" id="LPZR01000168">
    <property type="protein sequence ID" value="KYO51669.1"/>
    <property type="molecule type" value="Genomic_DNA"/>
</dbReference>
<protein>
    <submittedName>
        <fullName evidence="3">Uncharacterized protein</fullName>
    </submittedName>
</protein>
<keyword evidence="2" id="KW-0812">Transmembrane</keyword>
<dbReference type="RefSeq" id="WP_062765743.1">
    <property type="nucleotide sequence ID" value="NZ_CP121042.1"/>
</dbReference>
<feature type="transmembrane region" description="Helical" evidence="2">
    <location>
        <begin position="51"/>
        <end position="69"/>
    </location>
</feature>
<proteinExistence type="predicted"/>
<dbReference type="Proteomes" id="UP000075787">
    <property type="component" value="Unassembled WGS sequence"/>
</dbReference>
<feature type="region of interest" description="Disordered" evidence="1">
    <location>
        <begin position="77"/>
        <end position="117"/>
    </location>
</feature>
<dbReference type="GeneID" id="97238948"/>
<feature type="compositionally biased region" description="Basic residues" evidence="1">
    <location>
        <begin position="100"/>
        <end position="111"/>
    </location>
</feature>
<feature type="transmembrane region" description="Helical" evidence="2">
    <location>
        <begin position="7"/>
        <end position="31"/>
    </location>
</feature>
<reference evidence="3 4" key="1">
    <citation type="submission" date="2015-12" db="EMBL/GenBank/DDBJ databases">
        <title>Genome sequence of Tistrella mobilis MCCC 1A02139.</title>
        <authorList>
            <person name="Lu L."/>
            <person name="Lai Q."/>
            <person name="Shao Z."/>
            <person name="Qian P."/>
        </authorList>
    </citation>
    <scope>NUCLEOTIDE SEQUENCE [LARGE SCALE GENOMIC DNA]</scope>
    <source>
        <strain evidence="3 4">MCCC 1A02139</strain>
    </source>
</reference>